<feature type="region of interest" description="Disordered" evidence="1">
    <location>
        <begin position="220"/>
        <end position="240"/>
    </location>
</feature>
<dbReference type="OrthoDB" id="276744at2759"/>
<organism evidence="2 3">
    <name type="scientific">Limosa lapponica baueri</name>
    <dbReference type="NCBI Taxonomy" id="1758121"/>
    <lineage>
        <taxon>Eukaryota</taxon>
        <taxon>Metazoa</taxon>
        <taxon>Chordata</taxon>
        <taxon>Craniata</taxon>
        <taxon>Vertebrata</taxon>
        <taxon>Euteleostomi</taxon>
        <taxon>Archelosauria</taxon>
        <taxon>Archosauria</taxon>
        <taxon>Dinosauria</taxon>
        <taxon>Saurischia</taxon>
        <taxon>Theropoda</taxon>
        <taxon>Coelurosauria</taxon>
        <taxon>Aves</taxon>
        <taxon>Neognathae</taxon>
        <taxon>Neoaves</taxon>
        <taxon>Charadriiformes</taxon>
        <taxon>Scolopacidae</taxon>
        <taxon>Limosa</taxon>
    </lineage>
</organism>
<proteinExistence type="predicted"/>
<evidence type="ECO:0000313" key="3">
    <source>
        <dbReference type="Proteomes" id="UP000233556"/>
    </source>
</evidence>
<sequence length="240" mass="26868">MASWGASRRVASRSREVILPLYSGLVRPHLEFCVQFWASQFKKDREQQMATKMMRGLKHLSYEARLRDLGLFNLEKRRLRGDLINAYEYLKGQACSQALACESLVSGMGQPALGEHQVRDYSEKLDAFTSLGLGKPKGAVKVSRGKMENLENYKLVCLISVLRKNMEHVLLDSIPKQHSHVGDEEVWVGEQPVGQIENWLGCWAQGLIILGDFMSSGGQHGAELPPEANMEAGSAQYPHL</sequence>
<reference evidence="3" key="2">
    <citation type="submission" date="2017-12" db="EMBL/GenBank/DDBJ databases">
        <title>Genome sequence of the Bar-tailed Godwit (Limosa lapponica baueri).</title>
        <authorList>
            <person name="Lima N.C.B."/>
            <person name="Parody-Merino A.M."/>
            <person name="Battley P.F."/>
            <person name="Fidler A.E."/>
            <person name="Prosdocimi F."/>
        </authorList>
    </citation>
    <scope>NUCLEOTIDE SEQUENCE [LARGE SCALE GENOMIC DNA]</scope>
</reference>
<name>A0A2I0U6W7_LIMLA</name>
<keyword evidence="3" id="KW-1185">Reference proteome</keyword>
<gene>
    <name evidence="2" type="ORF">llap_7865</name>
</gene>
<protein>
    <submittedName>
        <fullName evidence="2">Uncharacterized protein</fullName>
    </submittedName>
</protein>
<dbReference type="EMBL" id="KZ506068">
    <property type="protein sequence ID" value="PKU41834.1"/>
    <property type="molecule type" value="Genomic_DNA"/>
</dbReference>
<dbReference type="Proteomes" id="UP000233556">
    <property type="component" value="Unassembled WGS sequence"/>
</dbReference>
<accession>A0A2I0U6W7</accession>
<evidence type="ECO:0000256" key="1">
    <source>
        <dbReference type="SAM" id="MobiDB-lite"/>
    </source>
</evidence>
<dbReference type="AlphaFoldDB" id="A0A2I0U6W7"/>
<evidence type="ECO:0000313" key="2">
    <source>
        <dbReference type="EMBL" id="PKU41834.1"/>
    </source>
</evidence>
<reference evidence="3" key="1">
    <citation type="submission" date="2017-11" db="EMBL/GenBank/DDBJ databases">
        <authorList>
            <person name="Lima N.C."/>
            <person name="Parody-Merino A.M."/>
            <person name="Battley P.F."/>
            <person name="Fidler A.E."/>
            <person name="Prosdocimi F."/>
        </authorList>
    </citation>
    <scope>NUCLEOTIDE SEQUENCE [LARGE SCALE GENOMIC DNA]</scope>
</reference>